<evidence type="ECO:0000256" key="11">
    <source>
        <dbReference type="ARBA" id="ARBA00048640"/>
    </source>
</evidence>
<feature type="binding site" description="in other chain" evidence="14">
    <location>
        <position position="104"/>
    </location>
    <ligand>
        <name>substrate</name>
        <note>ligand shared between dimeric partners</note>
    </ligand>
</feature>
<dbReference type="InterPro" id="IPR006114">
    <property type="entry name" value="6PGDH_C"/>
</dbReference>
<dbReference type="EC" id="1.1.1.44" evidence="5 12"/>
<dbReference type="SUPFAM" id="SSF48179">
    <property type="entry name" value="6-phosphogluconate dehydrogenase C-terminal domain-like"/>
    <property type="match status" value="1"/>
</dbReference>
<evidence type="ECO:0000256" key="3">
    <source>
        <dbReference type="ARBA" id="ARBA00008419"/>
    </source>
</evidence>
<evidence type="ECO:0000256" key="15">
    <source>
        <dbReference type="RuleBase" id="RU000485"/>
    </source>
</evidence>
<dbReference type="GO" id="GO:0019521">
    <property type="term" value="P:D-gluconate metabolic process"/>
    <property type="evidence" value="ECO:0007669"/>
    <property type="project" value="UniProtKB-KW"/>
</dbReference>
<evidence type="ECO:0000256" key="1">
    <source>
        <dbReference type="ARBA" id="ARBA00002526"/>
    </source>
</evidence>
<proteinExistence type="inferred from homology"/>
<feature type="binding site" description="in other chain" evidence="14">
    <location>
        <begin position="187"/>
        <end position="188"/>
    </location>
    <ligand>
        <name>substrate</name>
        <note>ligand shared between dimeric partners</note>
    </ligand>
</feature>
<dbReference type="SUPFAM" id="SSF51735">
    <property type="entry name" value="NAD(P)-binding Rossmann-fold domains"/>
    <property type="match status" value="1"/>
</dbReference>
<evidence type="ECO:0000256" key="2">
    <source>
        <dbReference type="ARBA" id="ARBA00004874"/>
    </source>
</evidence>
<keyword evidence="7 12" id="KW-0521">NADP</keyword>
<feature type="binding site" description="in other chain" evidence="14">
    <location>
        <position position="263"/>
    </location>
    <ligand>
        <name>substrate</name>
        <note>ligand shared between dimeric partners</note>
    </ligand>
</feature>
<dbReference type="Pfam" id="PF00393">
    <property type="entry name" value="6PGD"/>
    <property type="match status" value="1"/>
</dbReference>
<accession>A0A1R4A9Z2</accession>
<evidence type="ECO:0000256" key="14">
    <source>
        <dbReference type="PIRSR" id="PIRSR000109-2"/>
    </source>
</evidence>
<feature type="active site" description="Proton acceptor" evidence="13">
    <location>
        <position position="184"/>
    </location>
</feature>
<dbReference type="AlphaFoldDB" id="A0A1R4A9Z2"/>
<dbReference type="KEGG" id="bmic:BMR1_02g00455"/>
<evidence type="ECO:0000256" key="10">
    <source>
        <dbReference type="ARBA" id="ARBA00023126"/>
    </source>
</evidence>
<evidence type="ECO:0000259" key="16">
    <source>
        <dbReference type="SMART" id="SM01350"/>
    </source>
</evidence>
<evidence type="ECO:0000256" key="9">
    <source>
        <dbReference type="ARBA" id="ARBA00023064"/>
    </source>
</evidence>
<dbReference type="RefSeq" id="XP_012647866.2">
    <property type="nucleotide sequence ID" value="XM_012792412.2"/>
</dbReference>
<reference evidence="17 18" key="2">
    <citation type="journal article" date="2013" name="PLoS ONE">
        <title>Whole genome mapping and re-organization of the nuclear and mitochondrial genomes of Babesia microti isolates.</title>
        <authorList>
            <person name="Cornillot E."/>
            <person name="Dassouli A."/>
            <person name="Garg A."/>
            <person name="Pachikara N."/>
            <person name="Randazzo S."/>
            <person name="Depoix D."/>
            <person name="Carcy B."/>
            <person name="Delbecq S."/>
            <person name="Frutos R."/>
            <person name="Silva J.C."/>
            <person name="Sutton R."/>
            <person name="Krause P.J."/>
            <person name="Mamoun C.B."/>
        </authorList>
    </citation>
    <scope>NUCLEOTIDE SEQUENCE [LARGE SCALE GENOMIC DNA]</scope>
    <source>
        <strain evidence="17 18">RI</strain>
    </source>
</reference>
<evidence type="ECO:0000313" key="18">
    <source>
        <dbReference type="Proteomes" id="UP000002899"/>
    </source>
</evidence>
<feature type="binding site" description="in other chain" evidence="14">
    <location>
        <position position="192"/>
    </location>
    <ligand>
        <name>substrate</name>
        <note>ligand shared between dimeric partners</note>
    </ligand>
</feature>
<dbReference type="PANTHER" id="PTHR11811">
    <property type="entry name" value="6-PHOSPHOGLUCONATE DEHYDROGENASE"/>
    <property type="match status" value="1"/>
</dbReference>
<comment type="subunit">
    <text evidence="4 12">Homodimer.</text>
</comment>
<evidence type="ECO:0000256" key="8">
    <source>
        <dbReference type="ARBA" id="ARBA00023002"/>
    </source>
</evidence>
<sequence>MNMGCDIGIMGLGIMGRGFSLNAARNGYKVSVWTLSESCTDSMFKTSEFASNITIHLDIGEFVQSLSLPRKILILIPSGKAMDDLLSMLKPKLSYGDIIIDGGNEYYQNAEKRMTDLRSLGVIYLSMGISGGGEGALNGACLMPSGDKDGYTAIIDIFSKLSAKNNGNPCIAYVGSGSSGHYVKMIHNGIEYAVMEIISEIYELFKRVGKLNNDQIARKLSDWNQKTIAGSYLLEITSKILMCKDTFTDNYLVDSVLDVANSKGTGLICVKESFDLAVPCPTIAAAVSIRNISLLRDLRYKLFIAFSEISSEYSSIDMNAKNFEEILLSALICSKICAFAQGFMLMDVADKSYGWQIDHSLITNIWKGGCIIRSKLLDIIAKALKSHQQSLLMDENIVEIMLQNLSRWKEAVRIAHKYNISAHAISSSLDYFLSFKCDKMPTNLIQAQRDYFGAHGFQRLDRSGNFHSEWTSETN</sequence>
<dbReference type="GO" id="GO:0050661">
    <property type="term" value="F:NADP binding"/>
    <property type="evidence" value="ECO:0007669"/>
    <property type="project" value="InterPro"/>
</dbReference>
<reference evidence="17 18" key="3">
    <citation type="journal article" date="2016" name="Sci. Rep.">
        <title>Genome-wide diversity and gene expression profiling of Babesia microti isolates identify polymorphic genes that mediate host-pathogen interactions.</title>
        <authorList>
            <person name="Silva J.C."/>
            <person name="Cornillot E."/>
            <person name="McCracken C."/>
            <person name="Usmani-Brown S."/>
            <person name="Dwivedi A."/>
            <person name="Ifeonu O.O."/>
            <person name="Crabtree J."/>
            <person name="Gotia H.T."/>
            <person name="Virji A.Z."/>
            <person name="Reynes C."/>
            <person name="Colinge J."/>
            <person name="Kumar V."/>
            <person name="Lawres L."/>
            <person name="Pazzi J.E."/>
            <person name="Pablo J.V."/>
            <person name="Hung C."/>
            <person name="Brancato J."/>
            <person name="Kumari P."/>
            <person name="Orvis J."/>
            <person name="Tretina K."/>
            <person name="Chibucos M."/>
            <person name="Ott S."/>
            <person name="Sadzewicz L."/>
            <person name="Sengamalay N."/>
            <person name="Shetty A.C."/>
            <person name="Su Q."/>
            <person name="Tallon L."/>
            <person name="Fraser C.M."/>
            <person name="Frutos R."/>
            <person name="Molina D.M."/>
            <person name="Krause P.J."/>
            <person name="Ben Mamoun C."/>
        </authorList>
    </citation>
    <scope>NUCLEOTIDE SEQUENCE [LARGE SCALE GENOMIC DNA]</scope>
    <source>
        <strain evidence="17 18">RI</strain>
    </source>
</reference>
<keyword evidence="18" id="KW-1185">Reference proteome</keyword>
<dbReference type="PIRSF" id="PIRSF000109">
    <property type="entry name" value="6PGD"/>
    <property type="match status" value="1"/>
</dbReference>
<dbReference type="InterPro" id="IPR006115">
    <property type="entry name" value="6PGDH_NADP-bd"/>
</dbReference>
<feature type="active site" description="Proton donor" evidence="13">
    <location>
        <position position="191"/>
    </location>
</feature>
<dbReference type="GO" id="GO:0006098">
    <property type="term" value="P:pentose-phosphate shunt"/>
    <property type="evidence" value="ECO:0007669"/>
    <property type="project" value="UniProtKB-UniPathway"/>
</dbReference>
<gene>
    <name evidence="17" type="ORF">BMR1_02g00455</name>
</gene>
<dbReference type="VEuPathDB" id="PiroplasmaDB:BMR1_02g00455"/>
<dbReference type="InterPro" id="IPR008927">
    <property type="entry name" value="6-PGluconate_DH-like_C_sf"/>
</dbReference>
<feature type="binding site" description="in other chain" evidence="14">
    <location>
        <begin position="130"/>
        <end position="132"/>
    </location>
    <ligand>
        <name>substrate</name>
        <note>ligand shared between dimeric partners</note>
    </ligand>
</feature>
<dbReference type="InterPro" id="IPR036291">
    <property type="entry name" value="NAD(P)-bd_dom_sf"/>
</dbReference>
<dbReference type="GeneID" id="24423881"/>
<dbReference type="Pfam" id="PF03446">
    <property type="entry name" value="NAD_binding_2"/>
    <property type="match status" value="1"/>
</dbReference>
<reference evidence="17 18" key="1">
    <citation type="journal article" date="2012" name="Nucleic Acids Res.">
        <title>Sequencing of the smallest Apicomplexan genome from the human pathogen Babesia microti.</title>
        <authorList>
            <person name="Cornillot E."/>
            <person name="Hadj-Kaddour K."/>
            <person name="Dassouli A."/>
            <person name="Noel B."/>
            <person name="Ranwez V."/>
            <person name="Vacherie B."/>
            <person name="Augagneur Y."/>
            <person name="Bres V."/>
            <person name="Duclos A."/>
            <person name="Randazzo S."/>
            <person name="Carcy B."/>
            <person name="Debierre-Grockiego F."/>
            <person name="Delbecq S."/>
            <person name="Moubri-Menage K."/>
            <person name="Shams-Eldin H."/>
            <person name="Usmani-Brown S."/>
            <person name="Bringaud F."/>
            <person name="Wincker P."/>
            <person name="Vivares C.P."/>
            <person name="Schwarz R.T."/>
            <person name="Schetters T.P."/>
            <person name="Krause P.J."/>
            <person name="Gorenflot A."/>
            <person name="Berry V."/>
            <person name="Barbe V."/>
            <person name="Ben Mamoun C."/>
        </authorList>
    </citation>
    <scope>NUCLEOTIDE SEQUENCE [LARGE SCALE GENOMIC DNA]</scope>
    <source>
        <strain evidence="17 18">RI</strain>
    </source>
</reference>
<evidence type="ECO:0000256" key="5">
    <source>
        <dbReference type="ARBA" id="ARBA00013011"/>
    </source>
</evidence>
<comment type="pathway">
    <text evidence="2 12 15">Carbohydrate degradation; pentose phosphate pathway; D-ribulose 5-phosphate from D-glucose 6-phosphate (oxidative stage): step 3/3.</text>
</comment>
<evidence type="ECO:0000256" key="13">
    <source>
        <dbReference type="PIRSR" id="PIRSR000109-1"/>
    </source>
</evidence>
<dbReference type="InterPro" id="IPR006113">
    <property type="entry name" value="6PGDH_Gnd/GntZ"/>
</dbReference>
<protein>
    <recommendedName>
        <fullName evidence="6 12">6-phosphogluconate dehydrogenase, decarboxylating</fullName>
        <ecNumber evidence="5 12">1.1.1.44</ecNumber>
    </recommendedName>
</protein>
<dbReference type="SMART" id="SM01350">
    <property type="entry name" value="6PGD"/>
    <property type="match status" value="1"/>
</dbReference>
<dbReference type="Gene3D" id="1.20.5.320">
    <property type="entry name" value="6-Phosphogluconate Dehydrogenase, domain 3"/>
    <property type="match status" value="1"/>
</dbReference>
<evidence type="ECO:0000256" key="12">
    <source>
        <dbReference type="PIRNR" id="PIRNR000109"/>
    </source>
</evidence>
<name>A0A1R4A9Z2_BABMR</name>
<keyword evidence="8 12" id="KW-0560">Oxidoreductase</keyword>
<feature type="binding site" evidence="14">
    <location>
        <position position="449"/>
    </location>
    <ligand>
        <name>substrate</name>
        <note>ligand shared between dimeric partners</note>
    </ligand>
</feature>
<organism evidence="17 18">
    <name type="scientific">Babesia microti (strain RI)</name>
    <dbReference type="NCBI Taxonomy" id="1133968"/>
    <lineage>
        <taxon>Eukaryota</taxon>
        <taxon>Sar</taxon>
        <taxon>Alveolata</taxon>
        <taxon>Apicomplexa</taxon>
        <taxon>Aconoidasida</taxon>
        <taxon>Piroplasmida</taxon>
        <taxon>Babesiidae</taxon>
        <taxon>Babesia</taxon>
    </lineage>
</organism>
<dbReference type="EMBL" id="FO082872">
    <property type="protein sequence ID" value="SJK85804.1"/>
    <property type="molecule type" value="Genomic_DNA"/>
</dbReference>
<dbReference type="Gene3D" id="1.10.1040.10">
    <property type="entry name" value="N-(1-d-carboxylethyl)-l-norvaline Dehydrogenase, domain 2"/>
    <property type="match status" value="1"/>
</dbReference>
<keyword evidence="9 15" id="KW-0311">Gluconate utilization</keyword>
<evidence type="ECO:0000256" key="7">
    <source>
        <dbReference type="ARBA" id="ARBA00022857"/>
    </source>
</evidence>
<feature type="binding site" evidence="14">
    <location>
        <position position="455"/>
    </location>
    <ligand>
        <name>substrate</name>
        <note>ligand shared between dimeric partners</note>
    </ligand>
</feature>
<dbReference type="Gene3D" id="3.40.50.720">
    <property type="entry name" value="NAD(P)-binding Rossmann-like Domain"/>
    <property type="match status" value="1"/>
</dbReference>
<comment type="similarity">
    <text evidence="3 12 15">Belongs to the 6-phosphogluconate dehydrogenase family.</text>
</comment>
<dbReference type="NCBIfam" id="TIGR00873">
    <property type="entry name" value="gnd"/>
    <property type="match status" value="1"/>
</dbReference>
<keyword evidence="10 12" id="KW-0570">Pentose shunt</keyword>
<comment type="function">
    <text evidence="1 12">Catalyzes the oxidative decarboxylation of 6-phosphogluconate to ribulose 5-phosphate and CO(2), with concomitant reduction of NADP to NADPH.</text>
</comment>
<evidence type="ECO:0000313" key="17">
    <source>
        <dbReference type="EMBL" id="SJK85804.1"/>
    </source>
</evidence>
<dbReference type="Proteomes" id="UP000002899">
    <property type="component" value="Chromosome II"/>
</dbReference>
<dbReference type="PRINTS" id="PR00076">
    <property type="entry name" value="6PGDHDRGNASE"/>
</dbReference>
<dbReference type="InterPro" id="IPR006183">
    <property type="entry name" value="Pgluconate_DH"/>
</dbReference>
<dbReference type="InterPro" id="IPR013328">
    <property type="entry name" value="6PGD_dom2"/>
</dbReference>
<comment type="catalytic activity">
    <reaction evidence="11 12 15">
        <text>6-phospho-D-gluconate + NADP(+) = D-ribulose 5-phosphate + CO2 + NADPH</text>
        <dbReference type="Rhea" id="RHEA:10116"/>
        <dbReference type="ChEBI" id="CHEBI:16526"/>
        <dbReference type="ChEBI" id="CHEBI:57783"/>
        <dbReference type="ChEBI" id="CHEBI:58121"/>
        <dbReference type="ChEBI" id="CHEBI:58349"/>
        <dbReference type="ChEBI" id="CHEBI:58759"/>
        <dbReference type="EC" id="1.1.1.44"/>
    </reaction>
</comment>
<feature type="binding site" description="in other chain" evidence="14">
    <location>
        <position position="290"/>
    </location>
    <ligand>
        <name>substrate</name>
        <note>ligand shared between dimeric partners</note>
    </ligand>
</feature>
<feature type="domain" description="6-phosphogluconate dehydrogenase C-terminal" evidence="16">
    <location>
        <begin position="180"/>
        <end position="471"/>
    </location>
</feature>
<evidence type="ECO:0000256" key="6">
    <source>
        <dbReference type="ARBA" id="ARBA00018193"/>
    </source>
</evidence>
<evidence type="ECO:0000256" key="4">
    <source>
        <dbReference type="ARBA" id="ARBA00011738"/>
    </source>
</evidence>
<dbReference type="OrthoDB" id="434986at2759"/>
<dbReference type="FunFam" id="1.10.1040.10:FF:000032">
    <property type="entry name" value="6-phosphogluconate dehydrogenase, decarboxylating"/>
    <property type="match status" value="1"/>
</dbReference>
<dbReference type="UniPathway" id="UPA00115">
    <property type="reaction ID" value="UER00410"/>
</dbReference>
<dbReference type="GO" id="GO:0004616">
    <property type="term" value="F:phosphogluconate dehydrogenase (decarboxylating) activity"/>
    <property type="evidence" value="ECO:0007669"/>
    <property type="project" value="UniProtKB-EC"/>
</dbReference>
<dbReference type="NCBIfam" id="NF006765">
    <property type="entry name" value="PRK09287.1"/>
    <property type="match status" value="1"/>
</dbReference>